<proteinExistence type="inferred from homology"/>
<feature type="binding site" evidence="11">
    <location>
        <position position="44"/>
    </location>
    <ligand>
        <name>substrate</name>
    </ligand>
</feature>
<evidence type="ECO:0000256" key="8">
    <source>
        <dbReference type="ARBA" id="ARBA00022840"/>
    </source>
</evidence>
<dbReference type="EC" id="2.7.1.50" evidence="11"/>
<keyword evidence="9 11" id="KW-0460">Magnesium</keyword>
<dbReference type="GO" id="GO:0004417">
    <property type="term" value="F:hydroxyethylthiazole kinase activity"/>
    <property type="evidence" value="ECO:0007669"/>
    <property type="project" value="UniProtKB-UniRule"/>
</dbReference>
<accession>A0A398B3B1</accession>
<comment type="similarity">
    <text evidence="11">Belongs to the Thz kinase family.</text>
</comment>
<dbReference type="EMBL" id="QWVT01000040">
    <property type="protein sequence ID" value="RID82276.1"/>
    <property type="molecule type" value="Genomic_DNA"/>
</dbReference>
<dbReference type="HAMAP" id="MF_00228">
    <property type="entry name" value="Thz_kinase"/>
    <property type="match status" value="1"/>
</dbReference>
<dbReference type="GO" id="GO:0000287">
    <property type="term" value="F:magnesium ion binding"/>
    <property type="evidence" value="ECO:0007669"/>
    <property type="project" value="UniProtKB-UniRule"/>
</dbReference>
<evidence type="ECO:0000256" key="4">
    <source>
        <dbReference type="ARBA" id="ARBA00022679"/>
    </source>
</evidence>
<dbReference type="Proteomes" id="UP000265816">
    <property type="component" value="Unassembled WGS sequence"/>
</dbReference>
<comment type="function">
    <text evidence="11">Catalyzes the phosphorylation of the hydroxyl group of 4-methyl-5-beta-hydroxyethylthiazole (THZ).</text>
</comment>
<dbReference type="GO" id="GO:0009229">
    <property type="term" value="P:thiamine diphosphate biosynthetic process"/>
    <property type="evidence" value="ECO:0007669"/>
    <property type="project" value="UniProtKB-UniRule"/>
</dbReference>
<comment type="cofactor">
    <cofactor evidence="2 11">
        <name>Mg(2+)</name>
        <dbReference type="ChEBI" id="CHEBI:18420"/>
    </cofactor>
</comment>
<dbReference type="NCBIfam" id="TIGR00694">
    <property type="entry name" value="thiM"/>
    <property type="match status" value="1"/>
</dbReference>
<dbReference type="Pfam" id="PF02110">
    <property type="entry name" value="HK"/>
    <property type="match status" value="1"/>
</dbReference>
<evidence type="ECO:0000313" key="12">
    <source>
        <dbReference type="EMBL" id="RID82276.1"/>
    </source>
</evidence>
<comment type="pathway">
    <text evidence="3 11">Cofactor biosynthesis; thiamine diphosphate biosynthesis; 4-methyl-5-(2-phosphoethyl)-thiazole from 5-(2-hydroxyethyl)-4-methylthiazole: step 1/1.</text>
</comment>
<keyword evidence="8 11" id="KW-0067">ATP-binding</keyword>
<evidence type="ECO:0000256" key="6">
    <source>
        <dbReference type="ARBA" id="ARBA00022741"/>
    </source>
</evidence>
<name>A0A398B3B1_9BACI</name>
<dbReference type="InterPro" id="IPR000417">
    <property type="entry name" value="Hyethyz_kinase"/>
</dbReference>
<dbReference type="CDD" id="cd01170">
    <property type="entry name" value="THZ_kinase"/>
    <property type="match status" value="1"/>
</dbReference>
<evidence type="ECO:0000256" key="11">
    <source>
        <dbReference type="HAMAP-Rule" id="MF_00228"/>
    </source>
</evidence>
<dbReference type="PRINTS" id="PR01099">
    <property type="entry name" value="HYETHTZKNASE"/>
</dbReference>
<dbReference type="InterPro" id="IPR029056">
    <property type="entry name" value="Ribokinase-like"/>
</dbReference>
<keyword evidence="6 11" id="KW-0547">Nucleotide-binding</keyword>
<dbReference type="AlphaFoldDB" id="A0A398B3B1"/>
<keyword evidence="4 11" id="KW-0808">Transferase</keyword>
<keyword evidence="7 11" id="KW-0418">Kinase</keyword>
<keyword evidence="10 11" id="KW-0784">Thiamine biosynthesis</keyword>
<protein>
    <recommendedName>
        <fullName evidence="11">Hydroxyethylthiazole kinase</fullName>
        <ecNumber evidence="11">2.7.1.50</ecNumber>
    </recommendedName>
    <alternativeName>
        <fullName evidence="11">4-methyl-5-beta-hydroxyethylthiazole kinase</fullName>
        <shortName evidence="11">TH kinase</shortName>
        <shortName evidence="11">Thz kinase</shortName>
    </alternativeName>
</protein>
<comment type="caution">
    <text evidence="12">The sequence shown here is derived from an EMBL/GenBank/DDBJ whole genome shotgun (WGS) entry which is preliminary data.</text>
</comment>
<dbReference type="SUPFAM" id="SSF53613">
    <property type="entry name" value="Ribokinase-like"/>
    <property type="match status" value="1"/>
</dbReference>
<keyword evidence="13" id="KW-1185">Reference proteome</keyword>
<evidence type="ECO:0000256" key="1">
    <source>
        <dbReference type="ARBA" id="ARBA00001771"/>
    </source>
</evidence>
<gene>
    <name evidence="11" type="primary">thiM</name>
    <name evidence="12" type="ORF">D1970_19805</name>
</gene>
<sequence length="272" mass="28097">MNQKLCSILEKVRSGNPLVHNITNVVAANFSANGLLALGASPVMADAVEEAGEMASIAGALVLNIGTLRSSTVEAMALAAKSASMHGIPVVLDPVGAGATVYRTDTAQTLMEEQKIAILRGNAAEVANVAGRSWGIKGVDSVETREDTVGLAVETARKFDTVVVITGKEDVVATAYSAVKIKNGHPIMTKVTGTGCLLSAVIGAFAAVEKDYAAAAVAAIAFYNVAAERAAERTKNLGPGSFQIEFLNQLALTGTDELNSRARIETVLEAGL</sequence>
<evidence type="ECO:0000256" key="5">
    <source>
        <dbReference type="ARBA" id="ARBA00022723"/>
    </source>
</evidence>
<feature type="binding site" evidence="11">
    <location>
        <position position="166"/>
    </location>
    <ligand>
        <name>ATP</name>
        <dbReference type="ChEBI" id="CHEBI:30616"/>
    </ligand>
</feature>
<dbReference type="UniPathway" id="UPA00060">
    <property type="reaction ID" value="UER00139"/>
</dbReference>
<reference evidence="12 13" key="1">
    <citation type="submission" date="2018-08" db="EMBL/GenBank/DDBJ databases">
        <title>Bacillus jemisoniae sp. nov., Bacillus chryseoplanitiae sp. nov., Bacillus resnikiae sp. nov., and Bacillus frankliniae sp. nov., isolated from Viking spacecraft and associated surfaces.</title>
        <authorList>
            <person name="Seuylemezian A."/>
            <person name="Vaishampayan P."/>
        </authorList>
    </citation>
    <scope>NUCLEOTIDE SEQUENCE [LARGE SCALE GENOMIC DNA]</scope>
    <source>
        <strain evidence="12 13">JJ-247</strain>
    </source>
</reference>
<dbReference type="PIRSF" id="PIRSF000513">
    <property type="entry name" value="Thz_kinase"/>
    <property type="match status" value="1"/>
</dbReference>
<feature type="binding site" evidence="11">
    <location>
        <position position="120"/>
    </location>
    <ligand>
        <name>ATP</name>
        <dbReference type="ChEBI" id="CHEBI:30616"/>
    </ligand>
</feature>
<organism evidence="12 13">
    <name type="scientific">Mesobacillus zeae</name>
    <dbReference type="NCBI Taxonomy" id="1917180"/>
    <lineage>
        <taxon>Bacteria</taxon>
        <taxon>Bacillati</taxon>
        <taxon>Bacillota</taxon>
        <taxon>Bacilli</taxon>
        <taxon>Bacillales</taxon>
        <taxon>Bacillaceae</taxon>
        <taxon>Mesobacillus</taxon>
    </lineage>
</organism>
<dbReference type="NCBIfam" id="NF006830">
    <property type="entry name" value="PRK09355.1"/>
    <property type="match status" value="1"/>
</dbReference>
<evidence type="ECO:0000256" key="3">
    <source>
        <dbReference type="ARBA" id="ARBA00004868"/>
    </source>
</evidence>
<evidence type="ECO:0000313" key="13">
    <source>
        <dbReference type="Proteomes" id="UP000265816"/>
    </source>
</evidence>
<feature type="binding site" evidence="11">
    <location>
        <position position="193"/>
    </location>
    <ligand>
        <name>substrate</name>
    </ligand>
</feature>
<evidence type="ECO:0000256" key="7">
    <source>
        <dbReference type="ARBA" id="ARBA00022777"/>
    </source>
</evidence>
<evidence type="ECO:0000256" key="10">
    <source>
        <dbReference type="ARBA" id="ARBA00022977"/>
    </source>
</evidence>
<dbReference type="GO" id="GO:0009228">
    <property type="term" value="P:thiamine biosynthetic process"/>
    <property type="evidence" value="ECO:0007669"/>
    <property type="project" value="UniProtKB-KW"/>
</dbReference>
<dbReference type="RefSeq" id="WP_119114583.1">
    <property type="nucleotide sequence ID" value="NZ_CBCSEO010000018.1"/>
</dbReference>
<dbReference type="OrthoDB" id="9778146at2"/>
<dbReference type="Gene3D" id="3.40.1190.20">
    <property type="match status" value="1"/>
</dbReference>
<evidence type="ECO:0000256" key="9">
    <source>
        <dbReference type="ARBA" id="ARBA00022842"/>
    </source>
</evidence>
<evidence type="ECO:0000256" key="2">
    <source>
        <dbReference type="ARBA" id="ARBA00001946"/>
    </source>
</evidence>
<keyword evidence="5 11" id="KW-0479">Metal-binding</keyword>
<dbReference type="GO" id="GO:0005524">
    <property type="term" value="F:ATP binding"/>
    <property type="evidence" value="ECO:0007669"/>
    <property type="project" value="UniProtKB-UniRule"/>
</dbReference>
<comment type="catalytic activity">
    <reaction evidence="1 11">
        <text>5-(2-hydroxyethyl)-4-methylthiazole + ATP = 4-methyl-5-(2-phosphooxyethyl)-thiazole + ADP + H(+)</text>
        <dbReference type="Rhea" id="RHEA:24212"/>
        <dbReference type="ChEBI" id="CHEBI:15378"/>
        <dbReference type="ChEBI" id="CHEBI:17957"/>
        <dbReference type="ChEBI" id="CHEBI:30616"/>
        <dbReference type="ChEBI" id="CHEBI:58296"/>
        <dbReference type="ChEBI" id="CHEBI:456216"/>
        <dbReference type="EC" id="2.7.1.50"/>
    </reaction>
</comment>